<evidence type="ECO:0000313" key="2">
    <source>
        <dbReference type="Proteomes" id="UP001501757"/>
    </source>
</evidence>
<keyword evidence="2" id="KW-1185">Reference proteome</keyword>
<dbReference type="SUPFAM" id="SSF53448">
    <property type="entry name" value="Nucleotide-diphospho-sugar transferases"/>
    <property type="match status" value="1"/>
</dbReference>
<dbReference type="EMBL" id="BAAAEI010000021">
    <property type="protein sequence ID" value="GAA0366746.1"/>
    <property type="molecule type" value="Genomic_DNA"/>
</dbReference>
<dbReference type="Gene3D" id="3.90.550.10">
    <property type="entry name" value="Spore Coat Polysaccharide Biosynthesis Protein SpsA, Chain A"/>
    <property type="match status" value="1"/>
</dbReference>
<dbReference type="InterPro" id="IPR029044">
    <property type="entry name" value="Nucleotide-diphossugar_trans"/>
</dbReference>
<dbReference type="Pfam" id="PF02348">
    <property type="entry name" value="CTP_transf_3"/>
    <property type="match status" value="1"/>
</dbReference>
<comment type="caution">
    <text evidence="1">The sequence shown here is derived from an EMBL/GenBank/DDBJ whole genome shotgun (WGS) entry which is preliminary data.</text>
</comment>
<proteinExistence type="predicted"/>
<dbReference type="PANTHER" id="PTHR21485">
    <property type="entry name" value="HAD SUPERFAMILY MEMBERS CMAS AND KDSC"/>
    <property type="match status" value="1"/>
</dbReference>
<dbReference type="GO" id="GO:0016779">
    <property type="term" value="F:nucleotidyltransferase activity"/>
    <property type="evidence" value="ECO:0007669"/>
    <property type="project" value="UniProtKB-KW"/>
</dbReference>
<protein>
    <submittedName>
        <fullName evidence="1">Acylneuraminate cytidylyltransferase family protein</fullName>
    </submittedName>
</protein>
<gene>
    <name evidence="1" type="ORF">GCM10009092_33860</name>
</gene>
<dbReference type="CDD" id="cd02513">
    <property type="entry name" value="CMP-NeuAc_Synthase"/>
    <property type="match status" value="1"/>
</dbReference>
<sequence length="252" mass="28459">MVSNVICIIPARSGSKSVADKNIAPLGGFPIMAYSIAAAKLCQQVDRVMISTDSRRYADIAQKFGAEVPFLRPENLSTDTSTDRDFLLHAMQWLQTNEGHCPEYWLHLRPTTPLRESHLLGLAIEQIQMNEQATSLRSGHKSPESPLKWFTRDSDGCFRGLGDDDGRERYNLPKEHFPQVYIPDGYVDVVKASHILNHPTIHGDSMMGFVSPVCTEVDSPQELDYIRYQLEVNGSELLDYLQQHFSELKGCY</sequence>
<keyword evidence="1" id="KW-0808">Transferase</keyword>
<dbReference type="Proteomes" id="UP001501757">
    <property type="component" value="Unassembled WGS sequence"/>
</dbReference>
<dbReference type="RefSeq" id="WP_343846496.1">
    <property type="nucleotide sequence ID" value="NZ_BAAAEI010000021.1"/>
</dbReference>
<reference evidence="2" key="1">
    <citation type="journal article" date="2019" name="Int. J. Syst. Evol. Microbiol.">
        <title>The Global Catalogue of Microorganisms (GCM) 10K type strain sequencing project: providing services to taxonomists for standard genome sequencing and annotation.</title>
        <authorList>
            <consortium name="The Broad Institute Genomics Platform"/>
            <consortium name="The Broad Institute Genome Sequencing Center for Infectious Disease"/>
            <person name="Wu L."/>
            <person name="Ma J."/>
        </authorList>
    </citation>
    <scope>NUCLEOTIDE SEQUENCE [LARGE SCALE GENOMIC DNA]</scope>
    <source>
        <strain evidence="2">JCM 13378</strain>
    </source>
</reference>
<organism evidence="1 2">
    <name type="scientific">Bowmanella denitrificans</name>
    <dbReference type="NCBI Taxonomy" id="366582"/>
    <lineage>
        <taxon>Bacteria</taxon>
        <taxon>Pseudomonadati</taxon>
        <taxon>Pseudomonadota</taxon>
        <taxon>Gammaproteobacteria</taxon>
        <taxon>Alteromonadales</taxon>
        <taxon>Alteromonadaceae</taxon>
        <taxon>Bowmanella</taxon>
    </lineage>
</organism>
<dbReference type="PANTHER" id="PTHR21485:SF6">
    <property type="entry name" value="N-ACYLNEURAMINATE CYTIDYLYLTRANSFERASE-RELATED"/>
    <property type="match status" value="1"/>
</dbReference>
<keyword evidence="1" id="KW-0548">Nucleotidyltransferase</keyword>
<dbReference type="InterPro" id="IPR050793">
    <property type="entry name" value="CMP-NeuNAc_synthase"/>
</dbReference>
<accession>A0ABP3HEY1</accession>
<name>A0ABP3HEY1_9ALTE</name>
<dbReference type="InterPro" id="IPR003329">
    <property type="entry name" value="Cytidylyl_trans"/>
</dbReference>
<evidence type="ECO:0000313" key="1">
    <source>
        <dbReference type="EMBL" id="GAA0366746.1"/>
    </source>
</evidence>